<dbReference type="InterPro" id="IPR027387">
    <property type="entry name" value="Cytb/b6-like_sf"/>
</dbReference>
<dbReference type="InterPro" id="IPR005797">
    <property type="entry name" value="Cyt_b/b6_N"/>
</dbReference>
<accession>A0A285NG57</accession>
<evidence type="ECO:0000256" key="4">
    <source>
        <dbReference type="ARBA" id="ARBA00022660"/>
    </source>
</evidence>
<dbReference type="CDD" id="cd00284">
    <property type="entry name" value="Cytochrome_b_N"/>
    <property type="match status" value="1"/>
</dbReference>
<feature type="transmembrane region" description="Helical" evidence="11">
    <location>
        <begin position="342"/>
        <end position="360"/>
    </location>
</feature>
<feature type="domain" description="Cytochrome b/b6 C-terminal region profile" evidence="13">
    <location>
        <begin position="226"/>
        <end position="398"/>
    </location>
</feature>
<evidence type="ECO:0000256" key="11">
    <source>
        <dbReference type="SAM" id="Phobius"/>
    </source>
</evidence>
<keyword evidence="6" id="KW-0479">Metal-binding</keyword>
<organism evidence="14 15">
    <name type="scientific">Persephonella hydrogeniphila</name>
    <dbReference type="NCBI Taxonomy" id="198703"/>
    <lineage>
        <taxon>Bacteria</taxon>
        <taxon>Pseudomonadati</taxon>
        <taxon>Aquificota</taxon>
        <taxon>Aquificia</taxon>
        <taxon>Aquificales</taxon>
        <taxon>Hydrogenothermaceae</taxon>
        <taxon>Persephonella</taxon>
    </lineage>
</organism>
<sequence>MEKKGGFMEWLDKRLAINALWRVLMSEYYLPKNINWLWSSGVLTILVFVILVVSGIFVLMYYKPDAKLAFDSVNKTIMMDVAYGWVFRHTHAVAASIMFLVLFVHMGRGIYYGSYKAPREVLWVTGFILFVLMAATAFTGYLLPWGQMSYWAAQTITTLFSKIPFIGPDLVIWIRGNYIVEDATLTRFFALHVTLLPALILVFTAVHLYALRIVGSNNEDGIPMTKEEKKEKGIPFWPVFMSKEYFVMSLFLLFFFYLVFFNYNFAMDPINFQPADYLQTPPHIYPEWYFLAFYEVLRGFFFSQNLGLIAFVLSMFIPLFLPWLDRSPYPYVSGKHRPMFKVLWWIFVADFIALTVLGKLPPTGLFAWMGFVTSIIYFIFFLALPIISAIEKKKAVSGGGQ</sequence>
<keyword evidence="10 11" id="KW-0472">Membrane</keyword>
<dbReference type="AlphaFoldDB" id="A0A285NG57"/>
<evidence type="ECO:0000256" key="9">
    <source>
        <dbReference type="ARBA" id="ARBA00023004"/>
    </source>
</evidence>
<feature type="transmembrane region" description="Helical" evidence="11">
    <location>
        <begin position="121"/>
        <end position="143"/>
    </location>
</feature>
<dbReference type="PROSITE" id="PS51003">
    <property type="entry name" value="CYTB_CTER"/>
    <property type="match status" value="1"/>
</dbReference>
<dbReference type="Proteomes" id="UP000219036">
    <property type="component" value="Unassembled WGS sequence"/>
</dbReference>
<dbReference type="InterPro" id="IPR048259">
    <property type="entry name" value="Cytochrome_b_N_euk/bac"/>
</dbReference>
<evidence type="ECO:0000313" key="14">
    <source>
        <dbReference type="EMBL" id="SNZ07873.1"/>
    </source>
</evidence>
<keyword evidence="2" id="KW-0813">Transport</keyword>
<dbReference type="GO" id="GO:0022904">
    <property type="term" value="P:respiratory electron transport chain"/>
    <property type="evidence" value="ECO:0007669"/>
    <property type="project" value="InterPro"/>
</dbReference>
<feature type="transmembrane region" description="Helical" evidence="11">
    <location>
        <begin position="188"/>
        <end position="211"/>
    </location>
</feature>
<dbReference type="PROSITE" id="PS51002">
    <property type="entry name" value="CYTB_NTER"/>
    <property type="match status" value="1"/>
</dbReference>
<comment type="subcellular location">
    <subcellularLocation>
        <location evidence="1">Membrane</location>
        <topology evidence="1">Multi-pass membrane protein</topology>
    </subcellularLocation>
</comment>
<evidence type="ECO:0000256" key="10">
    <source>
        <dbReference type="ARBA" id="ARBA00023136"/>
    </source>
</evidence>
<reference evidence="15" key="1">
    <citation type="submission" date="2017-09" db="EMBL/GenBank/DDBJ databases">
        <authorList>
            <person name="Varghese N."/>
            <person name="Submissions S."/>
        </authorList>
    </citation>
    <scope>NUCLEOTIDE SEQUENCE [LARGE SCALE GENOMIC DNA]</scope>
    <source>
        <strain evidence="15">DSM 15103</strain>
    </source>
</reference>
<dbReference type="Pfam" id="PF00032">
    <property type="entry name" value="Cytochrom_B_C"/>
    <property type="match status" value="1"/>
</dbReference>
<dbReference type="GO" id="GO:0016491">
    <property type="term" value="F:oxidoreductase activity"/>
    <property type="evidence" value="ECO:0007669"/>
    <property type="project" value="InterPro"/>
</dbReference>
<dbReference type="InterPro" id="IPR036150">
    <property type="entry name" value="Cyt_b/b6_C_sf"/>
</dbReference>
<evidence type="ECO:0000256" key="2">
    <source>
        <dbReference type="ARBA" id="ARBA00022448"/>
    </source>
</evidence>
<keyword evidence="4" id="KW-0679">Respiratory chain</keyword>
<evidence type="ECO:0000256" key="1">
    <source>
        <dbReference type="ARBA" id="ARBA00004141"/>
    </source>
</evidence>
<feature type="transmembrane region" description="Helical" evidence="11">
    <location>
        <begin position="366"/>
        <end position="387"/>
    </location>
</feature>
<dbReference type="GO" id="GO:0009055">
    <property type="term" value="F:electron transfer activity"/>
    <property type="evidence" value="ECO:0007669"/>
    <property type="project" value="InterPro"/>
</dbReference>
<evidence type="ECO:0000256" key="8">
    <source>
        <dbReference type="ARBA" id="ARBA00022989"/>
    </source>
</evidence>
<evidence type="ECO:0000256" key="6">
    <source>
        <dbReference type="ARBA" id="ARBA00022723"/>
    </source>
</evidence>
<keyword evidence="3" id="KW-0349">Heme</keyword>
<dbReference type="Gene3D" id="1.20.810.10">
    <property type="entry name" value="Cytochrome Bc1 Complex, Chain C"/>
    <property type="match status" value="1"/>
</dbReference>
<keyword evidence="5 11" id="KW-0812">Transmembrane</keyword>
<dbReference type="InterPro" id="IPR005798">
    <property type="entry name" value="Cyt_b/b6_C"/>
</dbReference>
<dbReference type="SUPFAM" id="SSF81648">
    <property type="entry name" value="a domain/subunit of cytochrome bc1 complex (Ubiquinol-cytochrome c reductase)"/>
    <property type="match status" value="1"/>
</dbReference>
<feature type="transmembrane region" description="Helical" evidence="11">
    <location>
        <begin position="36"/>
        <end position="62"/>
    </location>
</feature>
<dbReference type="GO" id="GO:0016020">
    <property type="term" value="C:membrane"/>
    <property type="evidence" value="ECO:0007669"/>
    <property type="project" value="UniProtKB-SubCell"/>
</dbReference>
<evidence type="ECO:0000313" key="15">
    <source>
        <dbReference type="Proteomes" id="UP000219036"/>
    </source>
</evidence>
<evidence type="ECO:0000256" key="5">
    <source>
        <dbReference type="ARBA" id="ARBA00022692"/>
    </source>
</evidence>
<evidence type="ECO:0000256" key="7">
    <source>
        <dbReference type="ARBA" id="ARBA00022982"/>
    </source>
</evidence>
<dbReference type="EMBL" id="OBEI01000003">
    <property type="protein sequence ID" value="SNZ07873.1"/>
    <property type="molecule type" value="Genomic_DNA"/>
</dbReference>
<gene>
    <name evidence="14" type="ORF">SAMN06265182_1065</name>
</gene>
<keyword evidence="15" id="KW-1185">Reference proteome</keyword>
<evidence type="ECO:0000259" key="12">
    <source>
        <dbReference type="PROSITE" id="PS51002"/>
    </source>
</evidence>
<dbReference type="PANTHER" id="PTHR19271:SF16">
    <property type="entry name" value="CYTOCHROME B"/>
    <property type="match status" value="1"/>
</dbReference>
<feature type="domain" description="Cytochrome b/b6 N-terminal region profile" evidence="12">
    <location>
        <begin position="7"/>
        <end position="220"/>
    </location>
</feature>
<dbReference type="GO" id="GO:0046872">
    <property type="term" value="F:metal ion binding"/>
    <property type="evidence" value="ECO:0007669"/>
    <property type="project" value="UniProtKB-KW"/>
</dbReference>
<feature type="transmembrane region" description="Helical" evidence="11">
    <location>
        <begin position="300"/>
        <end position="321"/>
    </location>
</feature>
<dbReference type="Pfam" id="PF00033">
    <property type="entry name" value="Cytochrome_B"/>
    <property type="match status" value="1"/>
</dbReference>
<keyword evidence="8 11" id="KW-1133">Transmembrane helix</keyword>
<keyword evidence="9" id="KW-0408">Iron</keyword>
<proteinExistence type="predicted"/>
<dbReference type="SUPFAM" id="SSF81342">
    <property type="entry name" value="Transmembrane di-heme cytochromes"/>
    <property type="match status" value="1"/>
</dbReference>
<name>A0A285NG57_9AQUI</name>
<feature type="transmembrane region" description="Helical" evidence="11">
    <location>
        <begin position="245"/>
        <end position="265"/>
    </location>
</feature>
<feature type="transmembrane region" description="Helical" evidence="11">
    <location>
        <begin position="82"/>
        <end position="105"/>
    </location>
</feature>
<evidence type="ECO:0000256" key="3">
    <source>
        <dbReference type="ARBA" id="ARBA00022617"/>
    </source>
</evidence>
<protein>
    <submittedName>
        <fullName evidence="14">Ubiquinol-cytochrome c reductase cytochrome b subunit</fullName>
    </submittedName>
</protein>
<dbReference type="PANTHER" id="PTHR19271">
    <property type="entry name" value="CYTOCHROME B"/>
    <property type="match status" value="1"/>
</dbReference>
<evidence type="ECO:0000259" key="13">
    <source>
        <dbReference type="PROSITE" id="PS51003"/>
    </source>
</evidence>
<keyword evidence="7" id="KW-0249">Electron transport</keyword>
<dbReference type="InterPro" id="IPR016174">
    <property type="entry name" value="Di-haem_cyt_TM"/>
</dbReference>